<organism evidence="1">
    <name type="scientific">marine metagenome</name>
    <dbReference type="NCBI Taxonomy" id="408172"/>
    <lineage>
        <taxon>unclassified sequences</taxon>
        <taxon>metagenomes</taxon>
        <taxon>ecological metagenomes</taxon>
    </lineage>
</organism>
<accession>A0A382M4J5</accession>
<reference evidence="1" key="1">
    <citation type="submission" date="2018-05" db="EMBL/GenBank/DDBJ databases">
        <authorList>
            <person name="Lanie J.A."/>
            <person name="Ng W.-L."/>
            <person name="Kazmierczak K.M."/>
            <person name="Andrzejewski T.M."/>
            <person name="Davidsen T.M."/>
            <person name="Wayne K.J."/>
            <person name="Tettelin H."/>
            <person name="Glass J.I."/>
            <person name="Rusch D."/>
            <person name="Podicherti R."/>
            <person name="Tsui H.-C.T."/>
            <person name="Winkler M.E."/>
        </authorList>
    </citation>
    <scope>NUCLEOTIDE SEQUENCE</scope>
</reference>
<feature type="non-terminal residue" evidence="1">
    <location>
        <position position="48"/>
    </location>
</feature>
<protein>
    <submittedName>
        <fullName evidence="1">Uncharacterized protein</fullName>
    </submittedName>
</protein>
<dbReference type="AlphaFoldDB" id="A0A382M4J5"/>
<evidence type="ECO:0000313" key="1">
    <source>
        <dbReference type="EMBL" id="SVC42282.1"/>
    </source>
</evidence>
<dbReference type="InterPro" id="IPR043144">
    <property type="entry name" value="Mal/L-sulf/L-lact_DH-like_ah"/>
</dbReference>
<name>A0A382M4J5_9ZZZZ</name>
<feature type="non-terminal residue" evidence="1">
    <location>
        <position position="1"/>
    </location>
</feature>
<dbReference type="EMBL" id="UINC01090383">
    <property type="protein sequence ID" value="SVC42282.1"/>
    <property type="molecule type" value="Genomic_DNA"/>
</dbReference>
<sequence length="48" mass="5596">MLERFKVPEKDRVYVAQQRMRAVTEAMFRHNGVSVKDAEISADVLMKN</sequence>
<proteinExistence type="predicted"/>
<dbReference type="Gene3D" id="1.10.1530.10">
    <property type="match status" value="1"/>
</dbReference>
<gene>
    <name evidence="1" type="ORF">METZ01_LOCUS295136</name>
</gene>